<protein>
    <recommendedName>
        <fullName evidence="1">DUF4283 domain-containing protein</fullName>
    </recommendedName>
</protein>
<name>A0A803NIX5_CANSA</name>
<evidence type="ECO:0000313" key="3">
    <source>
        <dbReference type="Proteomes" id="UP000596661"/>
    </source>
</evidence>
<dbReference type="Pfam" id="PF14111">
    <property type="entry name" value="DUF4283"/>
    <property type="match status" value="1"/>
</dbReference>
<evidence type="ECO:0000313" key="2">
    <source>
        <dbReference type="EnsemblPlants" id="cds.evm.model.01.1896"/>
    </source>
</evidence>
<dbReference type="Gramene" id="evm.model.01.1896">
    <property type="protein sequence ID" value="cds.evm.model.01.1896"/>
    <property type="gene ID" value="evm.TU.01.1896"/>
</dbReference>
<dbReference type="InterPro" id="IPR025558">
    <property type="entry name" value="DUF4283"/>
</dbReference>
<dbReference type="Proteomes" id="UP000596661">
    <property type="component" value="Chromosome 1"/>
</dbReference>
<reference evidence="2" key="1">
    <citation type="submission" date="2018-11" db="EMBL/GenBank/DDBJ databases">
        <authorList>
            <person name="Grassa J C."/>
        </authorList>
    </citation>
    <scope>NUCLEOTIDE SEQUENCE [LARGE SCALE GENOMIC DNA]</scope>
</reference>
<proteinExistence type="predicted"/>
<evidence type="ECO:0000259" key="1">
    <source>
        <dbReference type="Pfam" id="PF14111"/>
    </source>
</evidence>
<keyword evidence="3" id="KW-1185">Reference proteome</keyword>
<dbReference type="EnsemblPlants" id="evm.model.01.1896">
    <property type="protein sequence ID" value="cds.evm.model.01.1896"/>
    <property type="gene ID" value="evm.TU.01.1896"/>
</dbReference>
<reference evidence="2" key="2">
    <citation type="submission" date="2021-03" db="UniProtKB">
        <authorList>
            <consortium name="EnsemblPlants"/>
        </authorList>
    </citation>
    <scope>IDENTIFICATION</scope>
</reference>
<dbReference type="AlphaFoldDB" id="A0A803NIX5"/>
<accession>A0A803NIX5</accession>
<dbReference type="EMBL" id="UZAU01000053">
    <property type="status" value="NOT_ANNOTATED_CDS"/>
    <property type="molecule type" value="Genomic_DNA"/>
</dbReference>
<feature type="domain" description="DUF4283" evidence="1">
    <location>
        <begin position="114"/>
        <end position="183"/>
    </location>
</feature>
<sequence length="204" mass="23190">MAYNTQNSFLRERSFSFSSLDFEPYVKVAKAKMPVDAMSISPYSKRSGIIMVLGCYGFGLGDTRADLASPNLPEPTMNTNPETNNHSLQLTVEEALIHHFDHVSIHPEIQPDSYCLVVKIFTSKTPKPELIGNVMKDAWIACFPFTFTDYHSGQFLVKFGCEGDKRRVVEGQPWHFDSFLMLFAIPDGFDTILPNQLRYIPLWL</sequence>
<organism evidence="2 3">
    <name type="scientific">Cannabis sativa</name>
    <name type="common">Hemp</name>
    <name type="synonym">Marijuana</name>
    <dbReference type="NCBI Taxonomy" id="3483"/>
    <lineage>
        <taxon>Eukaryota</taxon>
        <taxon>Viridiplantae</taxon>
        <taxon>Streptophyta</taxon>
        <taxon>Embryophyta</taxon>
        <taxon>Tracheophyta</taxon>
        <taxon>Spermatophyta</taxon>
        <taxon>Magnoliopsida</taxon>
        <taxon>eudicotyledons</taxon>
        <taxon>Gunneridae</taxon>
        <taxon>Pentapetalae</taxon>
        <taxon>rosids</taxon>
        <taxon>fabids</taxon>
        <taxon>Rosales</taxon>
        <taxon>Cannabaceae</taxon>
        <taxon>Cannabis</taxon>
    </lineage>
</organism>